<feature type="transmembrane region" description="Helical" evidence="11">
    <location>
        <begin position="646"/>
        <end position="667"/>
    </location>
</feature>
<evidence type="ECO:0000256" key="6">
    <source>
        <dbReference type="ARBA" id="ARBA00022692"/>
    </source>
</evidence>
<keyword evidence="9 11" id="KW-0472">Membrane</keyword>
<feature type="domain" description="Band 3 cytoplasmic" evidence="14">
    <location>
        <begin position="187"/>
        <end position="310"/>
    </location>
</feature>
<dbReference type="PRINTS" id="PR00165">
    <property type="entry name" value="ANIONEXCHNGR"/>
</dbReference>
<dbReference type="PRINTS" id="PR01231">
    <property type="entry name" value="HCO3TRNSPORT"/>
</dbReference>
<proteinExistence type="evidence at transcript level"/>
<dbReference type="InterPro" id="IPR011531">
    <property type="entry name" value="HCO3_transpt-like_TM_dom"/>
</dbReference>
<sequence>MAHRGSYKLQMLATGEESPKPHSRFISGTADPSRGKIILQKDPPGTLPFQSDIYHKNFGKETFHKAYVEMNELTKDGEKSYWKDRARWIMYEEKLEEETDRWSKPHVPCLSFRYLLEVQRAINNGAVLFDLKETTMSGISVHIVEEMIAKDQIRAQMRITVLNTLLLKHRHQFDEVRGHLDIETKLKEGHQSRRHSEIMDKVPENTEATLVLVGCVETMASPAMAFVRLEQAVHLESVLGIPIPTRFIAVFLGPSTSNLDYHEIGRSLSTLMADKVFRQVAYEAKSRCDLLTGIREVLDYSIVISPTEVHDEDLLRSVIPFQHEMLLKRKNKIDKKLGKTAVPLQIAARKTTPPEDDDPLKRTGRPFGGLIRDIKRRYPKYLSDIKDALNTQCLAAIIFIYFAALTPAITFGGLLEEKTKGNMGVSELIVSTAVQGIVCCLIGAQPLLILGFSGPLLVFEEAYFNFCETLGVDYLAGRVWVGFWMIIIVVVLVAFEGSFMVRFISRFTQEIFSILISLIFIYETFNKLFKIFKAHPLTEHYNTSVNGTIVSGTNLTPQPNTALLSLVLMLGTFFIAIFLRKLKTSQFLPGTIRRVIGDFGVPIAILSMVLVDFFIKTFTQKLNVPDGLQVTNYQNRTWFIHPLEGIPYWMMPASIVPAMLVLILIFMESQITTLIVSKPDRKMVKGSGFHLDLLLIALMGGIAALFGVPWLSAATVRTVTHCNALTVMSKSVPPGHKPQIQEVKEQRITGFIVAILIGLSILIGNILRNIPLAVLFGIFLYMGVTSLNGIQLFDRLLLLFIPPKYHPDLSYVRKVHTRRMHIFTVIQLLCIVILWAINKSAFSLAFPFVLILTVPLRMFALGKIFSPVEMKSLDGDEVEATFDEQAGKDVYDEIPMPS</sequence>
<dbReference type="Gene3D" id="3.40.930.10">
    <property type="entry name" value="Mannitol-specific EII, Chain A"/>
    <property type="match status" value="1"/>
</dbReference>
<keyword evidence="8 11" id="KW-0406">Ion transport</keyword>
<evidence type="ECO:0000256" key="8">
    <source>
        <dbReference type="ARBA" id="ARBA00023065"/>
    </source>
</evidence>
<dbReference type="FunFam" id="3.40.930.10:FF:000020">
    <property type="entry name" value="Anion exchange protein"/>
    <property type="match status" value="1"/>
</dbReference>
<evidence type="ECO:0000256" key="3">
    <source>
        <dbReference type="ARBA" id="ARBA00022448"/>
    </source>
</evidence>
<feature type="transmembrane region" description="Helical" evidence="11">
    <location>
        <begin position="599"/>
        <end position="618"/>
    </location>
</feature>
<keyword evidence="3 11" id="KW-0813">Transport</keyword>
<dbReference type="PANTHER" id="PTHR11453">
    <property type="entry name" value="ANION EXCHANGE PROTEIN"/>
    <property type="match status" value="1"/>
</dbReference>
<dbReference type="InterPro" id="IPR016152">
    <property type="entry name" value="PTrfase/Anion_transptr"/>
</dbReference>
<dbReference type="InterPro" id="IPR018241">
    <property type="entry name" value="Anion_exchange_CS"/>
</dbReference>
<evidence type="ECO:0000256" key="10">
    <source>
        <dbReference type="ARBA" id="ARBA00049347"/>
    </source>
</evidence>
<dbReference type="GO" id="GO:0051453">
    <property type="term" value="P:regulation of intracellular pH"/>
    <property type="evidence" value="ECO:0007669"/>
    <property type="project" value="TreeGrafter"/>
</dbReference>
<dbReference type="FunFam" id="1.10.287.570:FF:000001">
    <property type="entry name" value="Anion exchange protein"/>
    <property type="match status" value="1"/>
</dbReference>
<comment type="similarity">
    <text evidence="2 11">Belongs to the anion exchanger (TC 2.A.31) family.</text>
</comment>
<dbReference type="InterPro" id="IPR001717">
    <property type="entry name" value="Anion_exchange"/>
</dbReference>
<feature type="region of interest" description="Disordered" evidence="12">
    <location>
        <begin position="1"/>
        <end position="27"/>
    </location>
</feature>
<dbReference type="EMBL" id="AJ537571">
    <property type="protein sequence ID" value="CAD61185.1"/>
    <property type="molecule type" value="mRNA"/>
</dbReference>
<dbReference type="AlphaFoldDB" id="Q7T1P6"/>
<dbReference type="GO" id="GO:0005452">
    <property type="term" value="F:solute:inorganic anion antiporter activity"/>
    <property type="evidence" value="ECO:0007669"/>
    <property type="project" value="InterPro"/>
</dbReference>
<dbReference type="PROSITE" id="PS00220">
    <property type="entry name" value="ANION_EXCHANGER_2"/>
    <property type="match status" value="1"/>
</dbReference>
<feature type="transmembrane region" description="Helical" evidence="11">
    <location>
        <begin position="688"/>
        <end position="711"/>
    </location>
</feature>
<evidence type="ECO:0000256" key="12">
    <source>
        <dbReference type="SAM" id="MobiDB-lite"/>
    </source>
</evidence>
<dbReference type="PROSITE" id="PS00219">
    <property type="entry name" value="ANION_EXCHANGER_1"/>
    <property type="match status" value="1"/>
</dbReference>
<dbReference type="Pfam" id="PF07565">
    <property type="entry name" value="Band_3_cyto"/>
    <property type="match status" value="2"/>
</dbReference>
<feature type="transmembrane region" description="Helical" evidence="11">
    <location>
        <begin position="436"/>
        <end position="459"/>
    </location>
</feature>
<evidence type="ECO:0000256" key="1">
    <source>
        <dbReference type="ARBA" id="ARBA00004651"/>
    </source>
</evidence>
<evidence type="ECO:0000256" key="4">
    <source>
        <dbReference type="ARBA" id="ARBA00022475"/>
    </source>
</evidence>
<evidence type="ECO:0000256" key="11">
    <source>
        <dbReference type="RuleBase" id="RU362035"/>
    </source>
</evidence>
<feature type="transmembrane region" description="Helical" evidence="11">
    <location>
        <begin position="561"/>
        <end position="579"/>
    </location>
</feature>
<feature type="transmembrane region" description="Helical" evidence="11">
    <location>
        <begin position="511"/>
        <end position="529"/>
    </location>
</feature>
<evidence type="ECO:0000256" key="5">
    <source>
        <dbReference type="ARBA" id="ARBA00022681"/>
    </source>
</evidence>
<dbReference type="InterPro" id="IPR013769">
    <property type="entry name" value="Band3_cytoplasmic_dom"/>
</dbReference>
<reference evidence="15" key="1">
    <citation type="submission" date="2003-01" db="EMBL/GenBank/DDBJ databases">
        <title>Evidence for the presence of three different anion exchangers in a red cell. Functional expression studies in Xenopus oocytes.</title>
        <authorList>
            <person name="Guizouarn H."/>
            <person name="Musch M.W."/>
            <person name="Goldstein L."/>
        </authorList>
    </citation>
    <scope>NUCLEOTIDE SEQUENCE</scope>
</reference>
<feature type="transmembrane region" description="Helical" evidence="11">
    <location>
        <begin position="748"/>
        <end position="767"/>
    </location>
</feature>
<evidence type="ECO:0000256" key="7">
    <source>
        <dbReference type="ARBA" id="ARBA00022989"/>
    </source>
</evidence>
<dbReference type="GO" id="GO:0016323">
    <property type="term" value="C:basolateral plasma membrane"/>
    <property type="evidence" value="ECO:0007669"/>
    <property type="project" value="TreeGrafter"/>
</dbReference>
<feature type="transmembrane region" description="Helical" evidence="11">
    <location>
        <begin position="479"/>
        <end position="499"/>
    </location>
</feature>
<feature type="transmembrane region" description="Helical" evidence="11">
    <location>
        <begin position="394"/>
        <end position="415"/>
    </location>
</feature>
<feature type="transmembrane region" description="Helical" evidence="11">
    <location>
        <begin position="844"/>
        <end position="865"/>
    </location>
</feature>
<keyword evidence="4" id="KW-1003">Cell membrane</keyword>
<dbReference type="GO" id="GO:0015106">
    <property type="term" value="F:bicarbonate transmembrane transporter activity"/>
    <property type="evidence" value="ECO:0007669"/>
    <property type="project" value="TreeGrafter"/>
</dbReference>
<accession>Q7T1P6</accession>
<feature type="domain" description="Bicarbonate transporter-like transmembrane" evidence="13">
    <location>
        <begin position="365"/>
        <end position="540"/>
    </location>
</feature>
<organism evidence="15">
    <name type="scientific">Leucoraja erinaceus</name>
    <name type="common">Little skate</name>
    <name type="synonym">Raja erinacea</name>
    <dbReference type="NCBI Taxonomy" id="7782"/>
    <lineage>
        <taxon>Eukaryota</taxon>
        <taxon>Metazoa</taxon>
        <taxon>Chordata</taxon>
        <taxon>Craniata</taxon>
        <taxon>Vertebrata</taxon>
        <taxon>Chondrichthyes</taxon>
        <taxon>Elasmobranchii</taxon>
        <taxon>Batoidea</taxon>
        <taxon>Rajiformes</taxon>
        <taxon>Rajidae</taxon>
        <taxon>Leucoraja</taxon>
    </lineage>
</organism>
<evidence type="ECO:0000313" key="15">
    <source>
        <dbReference type="EMBL" id="CAD61185.1"/>
    </source>
</evidence>
<name>Q7T1P6_LEUER</name>
<comment type="catalytic activity">
    <reaction evidence="10">
        <text>hydrogencarbonate(in) + chloride(out) = hydrogencarbonate(out) + chloride(in)</text>
        <dbReference type="Rhea" id="RHEA:72363"/>
        <dbReference type="ChEBI" id="CHEBI:17544"/>
        <dbReference type="ChEBI" id="CHEBI:17996"/>
    </reaction>
</comment>
<dbReference type="Gene3D" id="1.10.287.570">
    <property type="entry name" value="Helical hairpin bin"/>
    <property type="match status" value="1"/>
</dbReference>
<protein>
    <recommendedName>
        <fullName evidence="11">Anion exchange protein</fullName>
    </recommendedName>
</protein>
<dbReference type="Pfam" id="PF00955">
    <property type="entry name" value="HCO3_cotransp"/>
    <property type="match status" value="2"/>
</dbReference>
<keyword evidence="5" id="KW-0039">Anion exchange</keyword>
<dbReference type="SUPFAM" id="SSF55804">
    <property type="entry name" value="Phoshotransferase/anion transport protein"/>
    <property type="match status" value="1"/>
</dbReference>
<feature type="domain" description="Bicarbonate transporter-like transmembrane" evidence="13">
    <location>
        <begin position="543"/>
        <end position="876"/>
    </location>
</feature>
<dbReference type="NCBIfam" id="TIGR00834">
    <property type="entry name" value="ae"/>
    <property type="match status" value="1"/>
</dbReference>
<evidence type="ECO:0000259" key="14">
    <source>
        <dbReference type="Pfam" id="PF07565"/>
    </source>
</evidence>
<feature type="transmembrane region" description="Helical" evidence="11">
    <location>
        <begin position="774"/>
        <end position="800"/>
    </location>
</feature>
<feature type="transmembrane region" description="Helical" evidence="11">
    <location>
        <begin position="820"/>
        <end position="837"/>
    </location>
</feature>
<evidence type="ECO:0000259" key="13">
    <source>
        <dbReference type="Pfam" id="PF00955"/>
    </source>
</evidence>
<dbReference type="InterPro" id="IPR003020">
    <property type="entry name" value="HCO3_transpt_euk"/>
</dbReference>
<feature type="domain" description="Band 3 cytoplasmic" evidence="14">
    <location>
        <begin position="64"/>
        <end position="177"/>
    </location>
</feature>
<evidence type="ECO:0000256" key="2">
    <source>
        <dbReference type="ARBA" id="ARBA00010993"/>
    </source>
</evidence>
<evidence type="ECO:0000256" key="9">
    <source>
        <dbReference type="ARBA" id="ARBA00023136"/>
    </source>
</evidence>
<gene>
    <name evidence="15" type="primary">ae1</name>
</gene>
<dbReference type="GO" id="GO:0008509">
    <property type="term" value="F:monoatomic anion transmembrane transporter activity"/>
    <property type="evidence" value="ECO:0007669"/>
    <property type="project" value="InterPro"/>
</dbReference>
<comment type="subcellular location">
    <subcellularLocation>
        <location evidence="1">Cell membrane</location>
        <topology evidence="1">Multi-pass membrane protein</topology>
    </subcellularLocation>
    <subcellularLocation>
        <location evidence="11">Membrane</location>
        <topology evidence="11">Multi-pass membrane protein</topology>
    </subcellularLocation>
</comment>
<keyword evidence="6 11" id="KW-0812">Transmembrane</keyword>
<dbReference type="PANTHER" id="PTHR11453:SF12">
    <property type="entry name" value="BAND 3 ANION TRANSPORT PROTEIN"/>
    <property type="match status" value="1"/>
</dbReference>
<keyword evidence="7 11" id="KW-1133">Transmembrane helix</keyword>